<dbReference type="Proteomes" id="UP000317496">
    <property type="component" value="Chromosome"/>
</dbReference>
<dbReference type="SUPFAM" id="SSF56281">
    <property type="entry name" value="Metallo-hydrolase/oxidoreductase"/>
    <property type="match status" value="1"/>
</dbReference>
<dbReference type="Pfam" id="PF12706">
    <property type="entry name" value="Lactamase_B_2"/>
    <property type="match status" value="1"/>
</dbReference>
<organism evidence="2 3">
    <name type="scientific">Ferrovibrio terrae</name>
    <dbReference type="NCBI Taxonomy" id="2594003"/>
    <lineage>
        <taxon>Bacteria</taxon>
        <taxon>Pseudomonadati</taxon>
        <taxon>Pseudomonadota</taxon>
        <taxon>Alphaproteobacteria</taxon>
        <taxon>Rhodospirillales</taxon>
        <taxon>Rhodospirillaceae</taxon>
        <taxon>Ferrovibrio</taxon>
    </lineage>
</organism>
<dbReference type="AlphaFoldDB" id="A0A516H6S3"/>
<evidence type="ECO:0000259" key="1">
    <source>
        <dbReference type="Pfam" id="PF12706"/>
    </source>
</evidence>
<dbReference type="PANTHER" id="PTHR42663:SF4">
    <property type="entry name" value="SLL1036 PROTEIN"/>
    <property type="match status" value="1"/>
</dbReference>
<evidence type="ECO:0000313" key="2">
    <source>
        <dbReference type="EMBL" id="QDO99469.1"/>
    </source>
</evidence>
<accession>A0A516H6S3</accession>
<keyword evidence="2" id="KW-0378">Hydrolase</keyword>
<dbReference type="PANTHER" id="PTHR42663">
    <property type="entry name" value="HYDROLASE C777.06C-RELATED-RELATED"/>
    <property type="match status" value="1"/>
</dbReference>
<dbReference type="EMBL" id="CP041636">
    <property type="protein sequence ID" value="QDO99469.1"/>
    <property type="molecule type" value="Genomic_DNA"/>
</dbReference>
<dbReference type="Gene3D" id="3.60.15.10">
    <property type="entry name" value="Ribonuclease Z/Hydroxyacylglutathione hydrolase-like"/>
    <property type="match status" value="1"/>
</dbReference>
<dbReference type="KEGG" id="fer:FNB15_20305"/>
<name>A0A516H6S3_9PROT</name>
<dbReference type="InterPro" id="IPR001279">
    <property type="entry name" value="Metallo-B-lactamas"/>
</dbReference>
<dbReference type="InterPro" id="IPR036866">
    <property type="entry name" value="RibonucZ/Hydroxyglut_hydro"/>
</dbReference>
<dbReference type="CDD" id="cd07715">
    <property type="entry name" value="TaR3-like_MBL-fold"/>
    <property type="match status" value="1"/>
</dbReference>
<protein>
    <submittedName>
        <fullName evidence="2">MBL fold metallo-hydrolase</fullName>
    </submittedName>
</protein>
<feature type="domain" description="Metallo-beta-lactamase" evidence="1">
    <location>
        <begin position="75"/>
        <end position="275"/>
    </location>
</feature>
<dbReference type="OrthoDB" id="9803916at2"/>
<proteinExistence type="predicted"/>
<keyword evidence="3" id="KW-1185">Reference proteome</keyword>
<sequence length="309" mass="33730">MKDFRTDLASRQGSVGIQGAPSLDADGKKEATVGVEDFYVRFWGVRGSIAVGSPEVMRYGGNTSAIEVRCGSHLLIFDTGTGVRALGVALADQQQPVDADVFFTHTHYDHVCGLPHFCPAFDPRNTFRIHAGHVTDNGGIKGVLKQMMCSPLFPVPLEIFQANLSFHDFDQGAVLEPHPGIEVHTGPLSHPDLATGYRVEFQGKSICYLTDTEHPAEGHDENILKLIKGADIVIYDSMYTDEEYACRKGWGHSTWQAGAKLCDAAGVKTFVVFHHDPEHDDAFMDKVAADVEKARPGSVVAREGLVLRP</sequence>
<evidence type="ECO:0000313" key="3">
    <source>
        <dbReference type="Proteomes" id="UP000317496"/>
    </source>
</evidence>
<reference evidence="2 3" key="1">
    <citation type="submission" date="2019-07" db="EMBL/GenBank/DDBJ databases">
        <title>Genome sequencing for Ferrovibrio sp. K5.</title>
        <authorList>
            <person name="Park S.-J."/>
        </authorList>
    </citation>
    <scope>NUCLEOTIDE SEQUENCE [LARGE SCALE GENOMIC DNA]</scope>
    <source>
        <strain evidence="2 3">K5</strain>
    </source>
</reference>
<dbReference type="GO" id="GO:0016787">
    <property type="term" value="F:hydrolase activity"/>
    <property type="evidence" value="ECO:0007669"/>
    <property type="project" value="UniProtKB-KW"/>
</dbReference>
<gene>
    <name evidence="2" type="ORF">FNB15_20305</name>
</gene>